<accession>A0A174J918</accession>
<dbReference type="GO" id="GO:0032259">
    <property type="term" value="P:methylation"/>
    <property type="evidence" value="ECO:0007669"/>
    <property type="project" value="UniProtKB-KW"/>
</dbReference>
<dbReference type="EC" id="2.1.1.13" evidence="6"/>
<dbReference type="Pfam" id="PF02574">
    <property type="entry name" value="S-methyl_trans"/>
    <property type="match status" value="1"/>
</dbReference>
<feature type="binding site" evidence="3 4">
    <location>
        <position position="205"/>
    </location>
    <ligand>
        <name>Zn(2+)</name>
        <dbReference type="ChEBI" id="CHEBI:29105"/>
    </ligand>
</feature>
<dbReference type="RefSeq" id="WP_055267347.1">
    <property type="nucleotide sequence ID" value="NZ_CABIXQ010000020.1"/>
</dbReference>
<evidence type="ECO:0000256" key="4">
    <source>
        <dbReference type="PROSITE-ProRule" id="PRU00333"/>
    </source>
</evidence>
<dbReference type="InterPro" id="IPR036589">
    <property type="entry name" value="HCY_dom_sf"/>
</dbReference>
<keyword evidence="3 4" id="KW-0479">Metal-binding</keyword>
<feature type="binding site" evidence="3 4">
    <location>
        <position position="270"/>
    </location>
    <ligand>
        <name>Zn(2+)</name>
        <dbReference type="ChEBI" id="CHEBI:29105"/>
    </ligand>
</feature>
<dbReference type="GO" id="GO:0008705">
    <property type="term" value="F:methionine synthase activity"/>
    <property type="evidence" value="ECO:0007669"/>
    <property type="project" value="UniProtKB-EC"/>
</dbReference>
<dbReference type="SUPFAM" id="SSF82282">
    <property type="entry name" value="Homocysteine S-methyltransferase"/>
    <property type="match status" value="1"/>
</dbReference>
<evidence type="ECO:0000313" key="6">
    <source>
        <dbReference type="EMBL" id="CUO95141.1"/>
    </source>
</evidence>
<dbReference type="Proteomes" id="UP000095594">
    <property type="component" value="Unassembled WGS sequence"/>
</dbReference>
<feature type="domain" description="Hcy-binding" evidence="5">
    <location>
        <begin position="1"/>
        <end position="284"/>
    </location>
</feature>
<keyword evidence="3 4" id="KW-0862">Zinc</keyword>
<feature type="binding site" evidence="3 4">
    <location>
        <position position="269"/>
    </location>
    <ligand>
        <name>Zn(2+)</name>
        <dbReference type="ChEBI" id="CHEBI:29105"/>
    </ligand>
</feature>
<dbReference type="OrthoDB" id="9803687at2"/>
<reference evidence="6 7" key="1">
    <citation type="submission" date="2015-09" db="EMBL/GenBank/DDBJ databases">
        <authorList>
            <consortium name="Pathogen Informatics"/>
        </authorList>
    </citation>
    <scope>NUCLEOTIDE SEQUENCE [LARGE SCALE GENOMIC DNA]</scope>
    <source>
        <strain evidence="6 7">2789STDY5834856</strain>
    </source>
</reference>
<sequence length="287" mass="32085">MNFKEIKNKGILLFDGAMGTMIKRYGLNINNNPEIYNFTEEDTIKKIHKEYIKAGSNVITTNTFGANDIRLKNSKYSIEEIIRKGIMIAKEVKGDNEDILIAYDMGPTGVGVNATGKLTFDEAYEIFKKQVIIASKGGVDLILIETILSLDECKAAVKAVKDYSNLPVFCTFTLDNDCKLFDGNTIEKAIEDMNKLEVDAVGINCSPGINGIHKIVKKINTLTKKNIIIQPNTRCYMNNLKEFIEISENEFSKEILKCIEEGAKIVGGCCGTTPEYIRRIKEELSKV</sequence>
<dbReference type="InterPro" id="IPR017226">
    <property type="entry name" value="BHMT-like"/>
</dbReference>
<dbReference type="GO" id="GO:0008270">
    <property type="term" value="F:zinc ion binding"/>
    <property type="evidence" value="ECO:0007669"/>
    <property type="project" value="InterPro"/>
</dbReference>
<dbReference type="Gene3D" id="3.20.20.330">
    <property type="entry name" value="Homocysteine-binding-like domain"/>
    <property type="match status" value="1"/>
</dbReference>
<dbReference type="PROSITE" id="PS50970">
    <property type="entry name" value="HCY"/>
    <property type="match status" value="1"/>
</dbReference>
<evidence type="ECO:0000256" key="1">
    <source>
        <dbReference type="ARBA" id="ARBA00022603"/>
    </source>
</evidence>
<dbReference type="AlphaFoldDB" id="A0A174J918"/>
<evidence type="ECO:0000259" key="5">
    <source>
        <dbReference type="PROSITE" id="PS50970"/>
    </source>
</evidence>
<proteinExistence type="predicted"/>
<keyword evidence="1 4" id="KW-0489">Methyltransferase</keyword>
<dbReference type="EMBL" id="CYZX01000020">
    <property type="protein sequence ID" value="CUO95141.1"/>
    <property type="molecule type" value="Genomic_DNA"/>
</dbReference>
<keyword evidence="2 4" id="KW-0808">Transferase</keyword>
<evidence type="ECO:0000256" key="3">
    <source>
        <dbReference type="PIRSR" id="PIRSR037505-2"/>
    </source>
</evidence>
<comment type="cofactor">
    <cofactor evidence="3">
        <name>Zn(2+)</name>
        <dbReference type="ChEBI" id="CHEBI:29105"/>
    </cofactor>
    <text evidence="3">Binds 1 zinc ion per subunit.</text>
</comment>
<gene>
    <name evidence="6" type="primary">metH2</name>
    <name evidence="6" type="ORF">ERS852471_02679</name>
</gene>
<evidence type="ECO:0000256" key="2">
    <source>
        <dbReference type="ARBA" id="ARBA00022679"/>
    </source>
</evidence>
<protein>
    <submittedName>
        <fullName evidence="6">Methionine synthase MetH</fullName>
        <ecNumber evidence="6">2.1.1.13</ecNumber>
    </submittedName>
</protein>
<evidence type="ECO:0000313" key="7">
    <source>
        <dbReference type="Proteomes" id="UP000095594"/>
    </source>
</evidence>
<dbReference type="PIRSF" id="PIRSF037505">
    <property type="entry name" value="Betaine_HMT"/>
    <property type="match status" value="1"/>
</dbReference>
<dbReference type="PANTHER" id="PTHR11103:SF18">
    <property type="entry name" value="SLR1189 PROTEIN"/>
    <property type="match status" value="1"/>
</dbReference>
<organism evidence="6 7">
    <name type="scientific">Clostridium disporicum</name>
    <dbReference type="NCBI Taxonomy" id="84024"/>
    <lineage>
        <taxon>Bacteria</taxon>
        <taxon>Bacillati</taxon>
        <taxon>Bacillota</taxon>
        <taxon>Clostridia</taxon>
        <taxon>Eubacteriales</taxon>
        <taxon>Clostridiaceae</taxon>
        <taxon>Clostridium</taxon>
    </lineage>
</organism>
<name>A0A174J918_9CLOT</name>
<dbReference type="PANTHER" id="PTHR11103">
    <property type="entry name" value="SLR1189 PROTEIN"/>
    <property type="match status" value="1"/>
</dbReference>
<dbReference type="InterPro" id="IPR003726">
    <property type="entry name" value="HCY_dom"/>
</dbReference>